<sequence length="54" mass="6084">MQGEPLVKGWAESLLWIVESNMLQGGGVRTEFGGVYRMMGTLVLYRRVRDPEVA</sequence>
<keyword evidence="2" id="KW-1185">Reference proteome</keyword>
<name>A0A7U2F7B1_PHANO</name>
<evidence type="ECO:0000313" key="1">
    <source>
        <dbReference type="EMBL" id="QRD00076.1"/>
    </source>
</evidence>
<protein>
    <submittedName>
        <fullName evidence="1">Uncharacterized protein</fullName>
    </submittedName>
</protein>
<reference evidence="2" key="1">
    <citation type="journal article" date="2021" name="BMC Genomics">
        <title>Chromosome-level genome assembly and manually-curated proteome of model necrotroph Parastagonospora nodorum Sn15 reveals a genome-wide trove of candidate effector homologs, and redundancy of virulence-related functions within an accessory chromosome.</title>
        <authorList>
            <person name="Bertazzoni S."/>
            <person name="Jones D.A.B."/>
            <person name="Phan H.T."/>
            <person name="Tan K.-C."/>
            <person name="Hane J.K."/>
        </authorList>
    </citation>
    <scope>NUCLEOTIDE SEQUENCE [LARGE SCALE GENOMIC DNA]</scope>
    <source>
        <strain evidence="2">SN15 / ATCC MYA-4574 / FGSC 10173)</strain>
    </source>
</reference>
<dbReference type="AlphaFoldDB" id="A0A7U2F7B1"/>
<evidence type="ECO:0000313" key="2">
    <source>
        <dbReference type="Proteomes" id="UP000663193"/>
    </source>
</evidence>
<proteinExistence type="predicted"/>
<organism evidence="1 2">
    <name type="scientific">Phaeosphaeria nodorum (strain SN15 / ATCC MYA-4574 / FGSC 10173)</name>
    <name type="common">Glume blotch fungus</name>
    <name type="synonym">Parastagonospora nodorum</name>
    <dbReference type="NCBI Taxonomy" id="321614"/>
    <lineage>
        <taxon>Eukaryota</taxon>
        <taxon>Fungi</taxon>
        <taxon>Dikarya</taxon>
        <taxon>Ascomycota</taxon>
        <taxon>Pezizomycotina</taxon>
        <taxon>Dothideomycetes</taxon>
        <taxon>Pleosporomycetidae</taxon>
        <taxon>Pleosporales</taxon>
        <taxon>Pleosporineae</taxon>
        <taxon>Phaeosphaeriaceae</taxon>
        <taxon>Parastagonospora</taxon>
    </lineage>
</organism>
<accession>A0A7U2F7B1</accession>
<dbReference type="EMBL" id="CP069032">
    <property type="protein sequence ID" value="QRD00076.1"/>
    <property type="molecule type" value="Genomic_DNA"/>
</dbReference>
<gene>
    <name evidence="1" type="ORF">JI435_414520</name>
</gene>
<dbReference type="Proteomes" id="UP000663193">
    <property type="component" value="Chromosome 10"/>
</dbReference>
<dbReference type="VEuPathDB" id="FungiDB:JI435_414520"/>